<keyword evidence="2" id="KW-1185">Reference proteome</keyword>
<organism evidence="1 2">
    <name type="scientific">Winogradskya consettensis</name>
    <dbReference type="NCBI Taxonomy" id="113560"/>
    <lineage>
        <taxon>Bacteria</taxon>
        <taxon>Bacillati</taxon>
        <taxon>Actinomycetota</taxon>
        <taxon>Actinomycetes</taxon>
        <taxon>Micromonosporales</taxon>
        <taxon>Micromonosporaceae</taxon>
        <taxon>Winogradskya</taxon>
    </lineage>
</organism>
<dbReference type="AlphaFoldDB" id="A0A919T0X2"/>
<dbReference type="Proteomes" id="UP000680865">
    <property type="component" value="Unassembled WGS sequence"/>
</dbReference>
<proteinExistence type="predicted"/>
<reference evidence="1" key="1">
    <citation type="submission" date="2021-03" db="EMBL/GenBank/DDBJ databases">
        <title>Whole genome shotgun sequence of Actinoplanes consettensis NBRC 14913.</title>
        <authorList>
            <person name="Komaki H."/>
            <person name="Tamura T."/>
        </authorList>
    </citation>
    <scope>NUCLEOTIDE SEQUENCE</scope>
    <source>
        <strain evidence="1">NBRC 14913</strain>
    </source>
</reference>
<gene>
    <name evidence="1" type="ORF">Aco04nite_80800</name>
</gene>
<protein>
    <submittedName>
        <fullName evidence="1">Uncharacterized protein</fullName>
    </submittedName>
</protein>
<name>A0A919T0X2_9ACTN</name>
<sequence>MPTTTIESTPLDTPVQRRIAKRLTFWWRRHGVDVNHVLTVFRPAPALYSGPFPLPGPFALVTCVVAADRTAQFRREYAHAVRDALTPDLPAQAVFLSFHPTDPTDHFGPHVPNWIPETPVLEAPR</sequence>
<dbReference type="EMBL" id="BOQP01000050">
    <property type="protein sequence ID" value="GIM82282.1"/>
    <property type="molecule type" value="Genomic_DNA"/>
</dbReference>
<evidence type="ECO:0000313" key="2">
    <source>
        <dbReference type="Proteomes" id="UP000680865"/>
    </source>
</evidence>
<accession>A0A919T0X2</accession>
<evidence type="ECO:0000313" key="1">
    <source>
        <dbReference type="EMBL" id="GIM82282.1"/>
    </source>
</evidence>
<comment type="caution">
    <text evidence="1">The sequence shown here is derived from an EMBL/GenBank/DDBJ whole genome shotgun (WGS) entry which is preliminary data.</text>
</comment>
<dbReference type="RefSeq" id="WP_213002454.1">
    <property type="nucleotide sequence ID" value="NZ_BAAATW010000018.1"/>
</dbReference>